<gene>
    <name evidence="2" type="ORF">JZO70_17855</name>
</gene>
<evidence type="ECO:0000313" key="2">
    <source>
        <dbReference type="EMBL" id="MBO1308045.1"/>
    </source>
</evidence>
<dbReference type="SUPFAM" id="SSF55729">
    <property type="entry name" value="Acyl-CoA N-acyltransferases (Nat)"/>
    <property type="match status" value="1"/>
</dbReference>
<organism evidence="2 3">
    <name type="scientific">Candidatus Enterococcus moelleringii</name>
    <dbReference type="NCBI Taxonomy" id="2815325"/>
    <lineage>
        <taxon>Bacteria</taxon>
        <taxon>Bacillati</taxon>
        <taxon>Bacillota</taxon>
        <taxon>Bacilli</taxon>
        <taxon>Lactobacillales</taxon>
        <taxon>Enterococcaceae</taxon>
        <taxon>Enterococcus</taxon>
    </lineage>
</organism>
<reference evidence="2 3" key="1">
    <citation type="submission" date="2021-03" db="EMBL/GenBank/DDBJ databases">
        <title>Enterococcal diversity collection.</title>
        <authorList>
            <person name="Gilmore M.S."/>
            <person name="Schwartzman J."/>
            <person name="Van Tyne D."/>
            <person name="Martin M."/>
            <person name="Earl A.M."/>
            <person name="Manson A.L."/>
            <person name="Straub T."/>
            <person name="Salamzade R."/>
            <person name="Saavedra J."/>
            <person name="Lebreton F."/>
            <person name="Prichula J."/>
            <person name="Schaufler K."/>
            <person name="Gaca A."/>
            <person name="Sgardioli B."/>
            <person name="Wagenaar J."/>
            <person name="Strong T."/>
        </authorList>
    </citation>
    <scope>NUCLEOTIDE SEQUENCE [LARGE SCALE GENOMIC DNA]</scope>
    <source>
        <strain evidence="2 3">669A</strain>
    </source>
</reference>
<evidence type="ECO:0000313" key="3">
    <source>
        <dbReference type="Proteomes" id="UP000664601"/>
    </source>
</evidence>
<accession>A0ABS3LEJ0</accession>
<feature type="domain" description="N-acetyltransferase" evidence="1">
    <location>
        <begin position="3"/>
        <end position="146"/>
    </location>
</feature>
<sequence length="178" mass="20314">MNIQIRETTEKDRKQIYDVEYRAFNEPDEAIFADELLDDPTARPLVSLLAFDSEQPVGHILFTKARLENYEKQLSLSILAPLAIVPEYQKKEIGGQLIRAGLEILKEQQVDLVFVLGHIDYYPRHGFKPALPQGFLPPYPTKKGLEDAWMAQALSDIRTEDFSGVVKPAEAMDKPEDW</sequence>
<dbReference type="RefSeq" id="WP_207675034.1">
    <property type="nucleotide sequence ID" value="NZ_JAFREM010000029.1"/>
</dbReference>
<dbReference type="Proteomes" id="UP000664601">
    <property type="component" value="Unassembled WGS sequence"/>
</dbReference>
<proteinExistence type="predicted"/>
<dbReference type="InterPro" id="IPR000182">
    <property type="entry name" value="GNAT_dom"/>
</dbReference>
<dbReference type="Pfam" id="PF13527">
    <property type="entry name" value="Acetyltransf_9"/>
    <property type="match status" value="1"/>
</dbReference>
<dbReference type="CDD" id="cd04301">
    <property type="entry name" value="NAT_SF"/>
    <property type="match status" value="1"/>
</dbReference>
<dbReference type="Gene3D" id="3.40.630.30">
    <property type="match status" value="1"/>
</dbReference>
<dbReference type="InterPro" id="IPR016181">
    <property type="entry name" value="Acyl_CoA_acyltransferase"/>
</dbReference>
<dbReference type="EMBL" id="JAFREM010000029">
    <property type="protein sequence ID" value="MBO1308045.1"/>
    <property type="molecule type" value="Genomic_DNA"/>
</dbReference>
<dbReference type="PROSITE" id="PS51186">
    <property type="entry name" value="GNAT"/>
    <property type="match status" value="1"/>
</dbReference>
<protein>
    <submittedName>
        <fullName evidence="2">N-acetyltransferase</fullName>
    </submittedName>
</protein>
<comment type="caution">
    <text evidence="2">The sequence shown here is derived from an EMBL/GenBank/DDBJ whole genome shotgun (WGS) entry which is preliminary data.</text>
</comment>
<evidence type="ECO:0000259" key="1">
    <source>
        <dbReference type="PROSITE" id="PS51186"/>
    </source>
</evidence>
<name>A0ABS3LEJ0_9ENTE</name>
<keyword evidence="3" id="KW-1185">Reference proteome</keyword>